<evidence type="ECO:0000313" key="2">
    <source>
        <dbReference type="Proteomes" id="UP000037460"/>
    </source>
</evidence>
<gene>
    <name evidence="1" type="ORF">Ctob_003559</name>
</gene>
<comment type="caution">
    <text evidence="1">The sequence shown here is derived from an EMBL/GenBank/DDBJ whole genome shotgun (WGS) entry which is preliminary data.</text>
</comment>
<reference evidence="2" key="1">
    <citation type="journal article" date="2015" name="PLoS Genet.">
        <title>Genome Sequence and Transcriptome Analyses of Chrysochromulina tobin: Metabolic Tools for Enhanced Algal Fitness in the Prominent Order Prymnesiales (Haptophyceae).</title>
        <authorList>
            <person name="Hovde B.T."/>
            <person name="Deodato C.R."/>
            <person name="Hunsperger H.M."/>
            <person name="Ryken S.A."/>
            <person name="Yost W."/>
            <person name="Jha R.K."/>
            <person name="Patterson J."/>
            <person name="Monnat R.J. Jr."/>
            <person name="Barlow S.B."/>
            <person name="Starkenburg S.R."/>
            <person name="Cattolico R.A."/>
        </authorList>
    </citation>
    <scope>NUCLEOTIDE SEQUENCE</scope>
    <source>
        <strain evidence="2">CCMP291</strain>
    </source>
</reference>
<dbReference type="AlphaFoldDB" id="A0A0M0JC45"/>
<dbReference type="EMBL" id="JWZX01003133">
    <property type="protein sequence ID" value="KOO24040.1"/>
    <property type="molecule type" value="Genomic_DNA"/>
</dbReference>
<keyword evidence="2" id="KW-1185">Reference proteome</keyword>
<accession>A0A0M0JC45</accession>
<name>A0A0M0JC45_9EUKA</name>
<proteinExistence type="predicted"/>
<organism evidence="1 2">
    <name type="scientific">Chrysochromulina tobinii</name>
    <dbReference type="NCBI Taxonomy" id="1460289"/>
    <lineage>
        <taxon>Eukaryota</taxon>
        <taxon>Haptista</taxon>
        <taxon>Haptophyta</taxon>
        <taxon>Prymnesiophyceae</taxon>
        <taxon>Prymnesiales</taxon>
        <taxon>Chrysochromulinaceae</taxon>
        <taxon>Chrysochromulina</taxon>
    </lineage>
</organism>
<protein>
    <submittedName>
        <fullName evidence="1">Uncharacterized protein</fullName>
    </submittedName>
</protein>
<evidence type="ECO:0000313" key="1">
    <source>
        <dbReference type="EMBL" id="KOO24040.1"/>
    </source>
</evidence>
<sequence length="298" mass="33460">MDPQVDEIVAQWQKKHSSTEAQQALAPRLEAAPISIDGKRDFLRCFANDDTNAPRFTMFLVGDSTSRNVYRALCSTLDPVEWKVINDTSIDRAHLTCSGRLTRRQVLFVFVPAAMWRQGAVDDAYGLIGARPDVVVVTGIDKAAAEAHCVAGARTYFNARALNEQLHSVVAHYAGRHLPPVGLVDTFTLTDNMCWANDAATLGNDVMHFELLLYQEASLLFASLGSDWLPGPSRPNCDAGHFVQKVRWWDFRVRQHKDQGKNEEEVPIVRRIDVGKKLYAPLSRRSRPWRAHKENSPP</sequence>
<dbReference type="Proteomes" id="UP000037460">
    <property type="component" value="Unassembled WGS sequence"/>
</dbReference>